<dbReference type="EMBL" id="JWIC01000004">
    <property type="protein sequence ID" value="KID58184.1"/>
    <property type="molecule type" value="Genomic_DNA"/>
</dbReference>
<dbReference type="GO" id="GO:0005886">
    <property type="term" value="C:plasma membrane"/>
    <property type="evidence" value="ECO:0007669"/>
    <property type="project" value="TreeGrafter"/>
</dbReference>
<dbReference type="PANTHER" id="PTHR32309:SF13">
    <property type="entry name" value="FERRIC ENTEROBACTIN TRANSPORT PROTEIN FEPE"/>
    <property type="match status" value="1"/>
</dbReference>
<name>A0A0C1MM98_9GAMM</name>
<dbReference type="OrthoDB" id="6148968at2"/>
<gene>
    <name evidence="3" type="ORF">JF50_05685</name>
</gene>
<keyword evidence="2" id="KW-1133">Transmembrane helix</keyword>
<evidence type="ECO:0000256" key="1">
    <source>
        <dbReference type="SAM" id="Coils"/>
    </source>
</evidence>
<evidence type="ECO:0000313" key="3">
    <source>
        <dbReference type="EMBL" id="KID58184.1"/>
    </source>
</evidence>
<feature type="transmembrane region" description="Helical" evidence="2">
    <location>
        <begin position="26"/>
        <end position="45"/>
    </location>
</feature>
<proteinExistence type="predicted"/>
<protein>
    <recommendedName>
        <fullName evidence="4">Lipopolysaccharide biosynthesis protein</fullName>
    </recommendedName>
</protein>
<dbReference type="InterPro" id="IPR050445">
    <property type="entry name" value="Bact_polysacc_biosynth/exp"/>
</dbReference>
<dbReference type="Proteomes" id="UP000031327">
    <property type="component" value="Unassembled WGS sequence"/>
</dbReference>
<dbReference type="AlphaFoldDB" id="A0A0C1MM98"/>
<dbReference type="PANTHER" id="PTHR32309">
    <property type="entry name" value="TYROSINE-PROTEIN KINASE"/>
    <property type="match status" value="1"/>
</dbReference>
<dbReference type="GO" id="GO:0004713">
    <property type="term" value="F:protein tyrosine kinase activity"/>
    <property type="evidence" value="ECO:0007669"/>
    <property type="project" value="TreeGrafter"/>
</dbReference>
<accession>A0A0C1MM98</accession>
<feature type="transmembrane region" description="Helical" evidence="2">
    <location>
        <begin position="428"/>
        <end position="448"/>
    </location>
</feature>
<keyword evidence="2" id="KW-0472">Membrane</keyword>
<evidence type="ECO:0008006" key="4">
    <source>
        <dbReference type="Google" id="ProtNLM"/>
    </source>
</evidence>
<keyword evidence="1" id="KW-0175">Coiled coil</keyword>
<reference evidence="3" key="1">
    <citation type="submission" date="2014-12" db="EMBL/GenBank/DDBJ databases">
        <title>Draft Genome Sequence of Pseudoalteromonas luteoviolacea HI1.</title>
        <authorList>
            <person name="Asahina A.Y."/>
            <person name="Hadfield M.G."/>
        </authorList>
    </citation>
    <scope>NUCLEOTIDE SEQUENCE [LARGE SCALE GENOMIC DNA]</scope>
    <source>
        <strain evidence="3">HI1</strain>
    </source>
</reference>
<organism evidence="3">
    <name type="scientific">Pseudoalteromonas luteoviolacea</name>
    <dbReference type="NCBI Taxonomy" id="43657"/>
    <lineage>
        <taxon>Bacteria</taxon>
        <taxon>Pseudomonadati</taxon>
        <taxon>Pseudomonadota</taxon>
        <taxon>Gammaproteobacteria</taxon>
        <taxon>Alteromonadales</taxon>
        <taxon>Pseudoalteromonadaceae</taxon>
        <taxon>Pseudoalteromonas</taxon>
    </lineage>
</organism>
<dbReference type="RefSeq" id="WP_039608478.1">
    <property type="nucleotide sequence ID" value="NZ_JWIC01000004.1"/>
</dbReference>
<comment type="caution">
    <text evidence="3">The sequence shown here is derived from an EMBL/GenBank/DDBJ whole genome shotgun (WGS) entry which is preliminary data.</text>
</comment>
<keyword evidence="2" id="KW-0812">Transmembrane</keyword>
<evidence type="ECO:0000256" key="2">
    <source>
        <dbReference type="SAM" id="Phobius"/>
    </source>
</evidence>
<sequence length="466" mass="51831">MGTALQVTTPYSRFRATIYRWLHRPYLAACAISYVVITLLVIAYLQKAPTFKSDFDIVLPGTGANSQVNIDEVGQVVSSTSAPFGKGYNPRVNYKEMIMSRNLIDSAAKTMNLTGREFGNPKVRLTEQTSILNVETTGDSPQIAQNKAWAIYDALQAQLDHLRADEVKRRDESIKAVLDQYRERLNLTRNNIIDFQQRSLIVSAEQLQRETATLSSIREKMVMIQAEIGQGEDYVSQLSVDLGVSPAMAGQAFVLQSDSEFRGYLSELTSSASQLSEYRSRWGEGHPKVKAEFARFEYSKQSLRNRSQGLVGPNAAHIFTSLDLKNNPKRAQLFADLINAYAVKKGKEAKLVELDQAQTLLNEKIKIYAREAAELERLQREFDLAEAVFTSAAARLEASKADVFASYPIVQLMTPPSMAFKAVSPKKGLAIAAALFAMIFTSLAILMVNKRREIVALVVEKPKAKG</sequence>
<feature type="coiled-coil region" evidence="1">
    <location>
        <begin position="361"/>
        <end position="388"/>
    </location>
</feature>